<proteinExistence type="predicted"/>
<sequence>MFFVSLFLSLHFLSSFPVSDWERTSGGSAAKVIYNLRQQNTVGIPWHQKTRKLFASGSQPTQTRDTGKEKSFCSEQSIENLITPLLRDLPSYTNRASQRARRLKRKTDVYSYMSLAGKPDFTPLPLNAGINNTDALKSSDEKVEQVFFTTLERQYIRGKAVQLQEFHWLFLTKSQSGWRMVTMFSQIGSYPVTKNPPTPPRDSSNGTVAQGINAWLRDCRAGSIRMSSAN</sequence>
<dbReference type="RefSeq" id="WP_052324727.1">
    <property type="nucleotide sequence ID" value="NZ_JTCM02000156.1"/>
</dbReference>
<evidence type="ECO:0000313" key="2">
    <source>
        <dbReference type="Proteomes" id="UP000031549"/>
    </source>
</evidence>
<dbReference type="EMBL" id="JTCM02000156">
    <property type="protein sequence ID" value="NEU77132.1"/>
    <property type="molecule type" value="Genomic_DNA"/>
</dbReference>
<keyword evidence="2" id="KW-1185">Reference proteome</keyword>
<comment type="caution">
    <text evidence="1">The sequence shown here is derived from an EMBL/GenBank/DDBJ whole genome shotgun (WGS) entry which is preliminary data.</text>
</comment>
<dbReference type="AlphaFoldDB" id="A0A846HIH4"/>
<reference evidence="1 2" key="1">
    <citation type="journal article" date="2015" name="Genome Announc.">
        <title>Draft Genome Sequence of Cyanobacterium Hassallia byssoidea Strain VB512170, Isolated from Monuments in India.</title>
        <authorList>
            <person name="Singh D."/>
            <person name="Chandrababunaidu M.M."/>
            <person name="Panda A."/>
            <person name="Sen D."/>
            <person name="Bhattacharyya S."/>
            <person name="Adhikary S.P."/>
            <person name="Tripathy S."/>
        </authorList>
    </citation>
    <scope>NUCLEOTIDE SEQUENCE [LARGE SCALE GENOMIC DNA]</scope>
    <source>
        <strain evidence="1 2">VB512170</strain>
    </source>
</reference>
<evidence type="ECO:0000313" key="1">
    <source>
        <dbReference type="EMBL" id="NEU77132.1"/>
    </source>
</evidence>
<dbReference type="Proteomes" id="UP000031549">
    <property type="component" value="Unassembled WGS sequence"/>
</dbReference>
<protein>
    <submittedName>
        <fullName evidence="1">Uncharacterized protein</fullName>
    </submittedName>
</protein>
<accession>A0A846HIH4</accession>
<gene>
    <name evidence="1" type="ORF">PI95_032695</name>
</gene>
<name>A0A846HIH4_9CYAN</name>
<organism evidence="1 2">
    <name type="scientific">Hassallia byssoidea VB512170</name>
    <dbReference type="NCBI Taxonomy" id="1304833"/>
    <lineage>
        <taxon>Bacteria</taxon>
        <taxon>Bacillati</taxon>
        <taxon>Cyanobacteriota</taxon>
        <taxon>Cyanophyceae</taxon>
        <taxon>Nostocales</taxon>
        <taxon>Tolypothrichaceae</taxon>
        <taxon>Hassallia</taxon>
    </lineage>
</organism>